<feature type="transmembrane region" description="Helical" evidence="1">
    <location>
        <begin position="117"/>
        <end position="136"/>
    </location>
</feature>
<evidence type="ECO:0000256" key="1">
    <source>
        <dbReference type="SAM" id="Phobius"/>
    </source>
</evidence>
<reference evidence="2 3" key="1">
    <citation type="journal article" date="2012" name="Science">
        <title>The Paleozoic origin of enzymatic lignin decomposition reconstructed from 31 fungal genomes.</title>
        <authorList>
            <person name="Floudas D."/>
            <person name="Binder M."/>
            <person name="Riley R."/>
            <person name="Barry K."/>
            <person name="Blanchette R.A."/>
            <person name="Henrissat B."/>
            <person name="Martinez A.T."/>
            <person name="Otillar R."/>
            <person name="Spatafora J.W."/>
            <person name="Yadav J.S."/>
            <person name="Aerts A."/>
            <person name="Benoit I."/>
            <person name="Boyd A."/>
            <person name="Carlson A."/>
            <person name="Copeland A."/>
            <person name="Coutinho P.M."/>
            <person name="de Vries R.P."/>
            <person name="Ferreira P."/>
            <person name="Findley K."/>
            <person name="Foster B."/>
            <person name="Gaskell J."/>
            <person name="Glotzer D."/>
            <person name="Gorecki P."/>
            <person name="Heitman J."/>
            <person name="Hesse C."/>
            <person name="Hori C."/>
            <person name="Igarashi K."/>
            <person name="Jurgens J.A."/>
            <person name="Kallen N."/>
            <person name="Kersten P."/>
            <person name="Kohler A."/>
            <person name="Kuees U."/>
            <person name="Kumar T.K.A."/>
            <person name="Kuo A."/>
            <person name="LaButti K."/>
            <person name="Larrondo L.F."/>
            <person name="Lindquist E."/>
            <person name="Ling A."/>
            <person name="Lombard V."/>
            <person name="Lucas S."/>
            <person name="Lundell T."/>
            <person name="Martin R."/>
            <person name="McLaughlin D.J."/>
            <person name="Morgenstern I."/>
            <person name="Morin E."/>
            <person name="Murat C."/>
            <person name="Nagy L.G."/>
            <person name="Nolan M."/>
            <person name="Ohm R.A."/>
            <person name="Patyshakuliyeva A."/>
            <person name="Rokas A."/>
            <person name="Ruiz-Duenas F.J."/>
            <person name="Sabat G."/>
            <person name="Salamov A."/>
            <person name="Samejima M."/>
            <person name="Schmutz J."/>
            <person name="Slot J.C."/>
            <person name="St John F."/>
            <person name="Stenlid J."/>
            <person name="Sun H."/>
            <person name="Sun S."/>
            <person name="Syed K."/>
            <person name="Tsang A."/>
            <person name="Wiebenga A."/>
            <person name="Young D."/>
            <person name="Pisabarro A."/>
            <person name="Eastwood D.C."/>
            <person name="Martin F."/>
            <person name="Cullen D."/>
            <person name="Grigoriev I.V."/>
            <person name="Hibbett D.S."/>
        </authorList>
    </citation>
    <scope>NUCLEOTIDE SEQUENCE</scope>
    <source>
        <strain evidence="3">FP-58527</strain>
    </source>
</reference>
<keyword evidence="1" id="KW-0472">Membrane</keyword>
<dbReference type="AlphaFoldDB" id="S8G677"/>
<evidence type="ECO:0000313" key="2">
    <source>
        <dbReference type="EMBL" id="EPT05680.1"/>
    </source>
</evidence>
<dbReference type="eggNOG" id="ENOG502SERI">
    <property type="taxonomic scope" value="Eukaryota"/>
</dbReference>
<dbReference type="InParanoid" id="S8G677"/>
<protein>
    <submittedName>
        <fullName evidence="2">Uncharacterized protein</fullName>
    </submittedName>
</protein>
<dbReference type="OrthoDB" id="9988102at2759"/>
<keyword evidence="1" id="KW-0812">Transmembrane</keyword>
<gene>
    <name evidence="2" type="ORF">FOMPIDRAFT_49894</name>
</gene>
<dbReference type="STRING" id="743788.S8G677"/>
<keyword evidence="3" id="KW-1185">Reference proteome</keyword>
<name>S8G677_FOMSC</name>
<proteinExistence type="predicted"/>
<feature type="transmembrane region" description="Helical" evidence="1">
    <location>
        <begin position="148"/>
        <end position="169"/>
    </location>
</feature>
<feature type="non-terminal residue" evidence="2">
    <location>
        <position position="1"/>
    </location>
</feature>
<evidence type="ECO:0000313" key="3">
    <source>
        <dbReference type="Proteomes" id="UP000015241"/>
    </source>
</evidence>
<dbReference type="HOGENOM" id="CLU_089007_0_0_1"/>
<dbReference type="EMBL" id="KE504123">
    <property type="protein sequence ID" value="EPT05680.1"/>
    <property type="molecule type" value="Genomic_DNA"/>
</dbReference>
<accession>S8G677</accession>
<keyword evidence="1" id="KW-1133">Transmembrane helix</keyword>
<sequence>YRGSHRHMMSYDAQWDDARLLEEMRKTYDQLRSWRRWFSLKNVRSITLVSVSASNTDAFGYPQRIGSARVSTRQHMRLRFLLDHPEALKGRNDFVRTLLESPGVGIEFVERWQAKRLALAVLIPVALSLIASLVYAGVTNDVSTAFTIGSYITSAFSVILVLIGILGLVDL</sequence>
<dbReference type="Proteomes" id="UP000015241">
    <property type="component" value="Unassembled WGS sequence"/>
</dbReference>
<organism evidence="2 3">
    <name type="scientific">Fomitopsis schrenkii</name>
    <name type="common">Brown rot fungus</name>
    <dbReference type="NCBI Taxonomy" id="2126942"/>
    <lineage>
        <taxon>Eukaryota</taxon>
        <taxon>Fungi</taxon>
        <taxon>Dikarya</taxon>
        <taxon>Basidiomycota</taxon>
        <taxon>Agaricomycotina</taxon>
        <taxon>Agaricomycetes</taxon>
        <taxon>Polyporales</taxon>
        <taxon>Fomitopsis</taxon>
    </lineage>
</organism>